<dbReference type="EMBL" id="JAGFBR010000015">
    <property type="protein sequence ID" value="KAH0455142.1"/>
    <property type="molecule type" value="Genomic_DNA"/>
</dbReference>
<proteinExistence type="predicted"/>
<evidence type="ECO:0000313" key="4">
    <source>
        <dbReference type="Proteomes" id="UP000775213"/>
    </source>
</evidence>
<dbReference type="InterPro" id="IPR008480">
    <property type="entry name" value="DUF761_pln"/>
</dbReference>
<feature type="compositionally biased region" description="Low complexity" evidence="1">
    <location>
        <begin position="243"/>
        <end position="261"/>
    </location>
</feature>
<gene>
    <name evidence="3" type="ORF">IEQ34_017066</name>
</gene>
<feature type="region of interest" description="Disordered" evidence="1">
    <location>
        <begin position="243"/>
        <end position="273"/>
    </location>
</feature>
<name>A0AAV7GG02_DENCH</name>
<keyword evidence="4" id="KW-1185">Reference proteome</keyword>
<evidence type="ECO:0000313" key="3">
    <source>
        <dbReference type="EMBL" id="KAH0455142.1"/>
    </source>
</evidence>
<organism evidence="3 4">
    <name type="scientific">Dendrobium chrysotoxum</name>
    <name type="common">Orchid</name>
    <dbReference type="NCBI Taxonomy" id="161865"/>
    <lineage>
        <taxon>Eukaryota</taxon>
        <taxon>Viridiplantae</taxon>
        <taxon>Streptophyta</taxon>
        <taxon>Embryophyta</taxon>
        <taxon>Tracheophyta</taxon>
        <taxon>Spermatophyta</taxon>
        <taxon>Magnoliopsida</taxon>
        <taxon>Liliopsida</taxon>
        <taxon>Asparagales</taxon>
        <taxon>Orchidaceae</taxon>
        <taxon>Epidendroideae</taxon>
        <taxon>Malaxideae</taxon>
        <taxon>Dendrobiinae</taxon>
        <taxon>Dendrobium</taxon>
    </lineage>
</organism>
<dbReference type="InterPro" id="IPR025520">
    <property type="entry name" value="DUF4408"/>
</dbReference>
<dbReference type="PANTHER" id="PTHR33098:SF109">
    <property type="entry name" value="OS07G0563400 PROTEIN"/>
    <property type="match status" value="1"/>
</dbReference>
<dbReference type="Proteomes" id="UP000775213">
    <property type="component" value="Unassembled WGS sequence"/>
</dbReference>
<reference evidence="3 4" key="1">
    <citation type="journal article" date="2021" name="Hortic Res">
        <title>Chromosome-scale assembly of the Dendrobium chrysotoxum genome enhances the understanding of orchid evolution.</title>
        <authorList>
            <person name="Zhang Y."/>
            <person name="Zhang G.Q."/>
            <person name="Zhang D."/>
            <person name="Liu X.D."/>
            <person name="Xu X.Y."/>
            <person name="Sun W.H."/>
            <person name="Yu X."/>
            <person name="Zhu X."/>
            <person name="Wang Z.W."/>
            <person name="Zhao X."/>
            <person name="Zhong W.Y."/>
            <person name="Chen H."/>
            <person name="Yin W.L."/>
            <person name="Huang T."/>
            <person name="Niu S.C."/>
            <person name="Liu Z.J."/>
        </authorList>
    </citation>
    <scope>NUCLEOTIDE SEQUENCE [LARGE SCALE GENOMIC DNA]</scope>
    <source>
        <strain evidence="3">Lindl</strain>
    </source>
</reference>
<evidence type="ECO:0000259" key="2">
    <source>
        <dbReference type="Pfam" id="PF14364"/>
    </source>
</evidence>
<dbReference type="Pfam" id="PF14364">
    <property type="entry name" value="DUF4408"/>
    <property type="match status" value="1"/>
</dbReference>
<dbReference type="AlphaFoldDB" id="A0AAV7GG02"/>
<dbReference type="PANTHER" id="PTHR33098">
    <property type="entry name" value="COTTON FIBER (DUF761)"/>
    <property type="match status" value="1"/>
</dbReference>
<protein>
    <recommendedName>
        <fullName evidence="2">DUF4408 domain-containing protein</fullName>
    </recommendedName>
</protein>
<accession>A0AAV7GG02</accession>
<feature type="domain" description="DUF4408" evidence="2">
    <location>
        <begin position="40"/>
        <end position="72"/>
    </location>
</feature>
<dbReference type="Pfam" id="PF05553">
    <property type="entry name" value="DUF761"/>
    <property type="match status" value="1"/>
</dbReference>
<comment type="caution">
    <text evidence="3">The sequence shown here is derived from an EMBL/GenBank/DDBJ whole genome shotgun (WGS) entry which is preliminary data.</text>
</comment>
<evidence type="ECO:0000256" key="1">
    <source>
        <dbReference type="SAM" id="MobiDB-lite"/>
    </source>
</evidence>
<sequence>MGHWIFSANIVAASAAVLSAALALWLATPSVANFLVAGAPQFYGSVASWLTPPYLYLIVNGIIISIAATSRYQKTVVADGQLPPFSEQANFHVEDADLLAEVQDLRVLGDESLSEPAEPAKEEFVISSSSWSANMEESKDPLEKSTGKGLLENKPLVSARLGHRRSIKSIPEGKALGVARPRKNETLESTWRTLTEGRAVPLARHLKKSDTWGTHARATAGDPTTPPAIHEIQHFQSFTAISSSAAAGSPPPSSGRGYSSPVAKLRREPSLGQDDLNRRVEAFIKKFNDEMRLQREQSLQKYMDMINRGSH</sequence>